<dbReference type="InterPro" id="IPR009057">
    <property type="entry name" value="Homeodomain-like_sf"/>
</dbReference>
<keyword evidence="2 4" id="KW-0238">DNA-binding</keyword>
<dbReference type="EMBL" id="JAWMWG010000005">
    <property type="protein sequence ID" value="MEJ6348938.1"/>
    <property type="molecule type" value="Genomic_DNA"/>
</dbReference>
<keyword evidence="7" id="KW-1185">Reference proteome</keyword>
<gene>
    <name evidence="6" type="ORF">R4Y45_06865</name>
</gene>
<dbReference type="PANTHER" id="PTHR47506">
    <property type="entry name" value="TRANSCRIPTIONAL REGULATORY PROTEIN"/>
    <property type="match status" value="1"/>
</dbReference>
<sequence>MGRTKGFNQEEVINIIGEVFIKKGFNGTSLDDIVKGTGVLRGSLYSAFGSKLGMFTAALTASLSNYSKQKNLELVLIAMLEVAPNNREVRIILNRWYEANNQTDIAEKIGLALLKRSGIGE</sequence>
<dbReference type="Proteomes" id="UP001377804">
    <property type="component" value="Unassembled WGS sequence"/>
</dbReference>
<accession>A0ABU8SHU7</accession>
<keyword evidence="3" id="KW-0804">Transcription</keyword>
<dbReference type="PROSITE" id="PS50977">
    <property type="entry name" value="HTH_TETR_2"/>
    <property type="match status" value="1"/>
</dbReference>
<feature type="domain" description="HTH tetR-type" evidence="5">
    <location>
        <begin position="6"/>
        <end position="66"/>
    </location>
</feature>
<evidence type="ECO:0000256" key="2">
    <source>
        <dbReference type="ARBA" id="ARBA00023125"/>
    </source>
</evidence>
<dbReference type="Gene3D" id="1.10.10.60">
    <property type="entry name" value="Homeodomain-like"/>
    <property type="match status" value="1"/>
</dbReference>
<evidence type="ECO:0000313" key="7">
    <source>
        <dbReference type="Proteomes" id="UP001377804"/>
    </source>
</evidence>
<proteinExistence type="predicted"/>
<evidence type="ECO:0000256" key="4">
    <source>
        <dbReference type="PROSITE-ProRule" id="PRU00335"/>
    </source>
</evidence>
<dbReference type="PANTHER" id="PTHR47506:SF1">
    <property type="entry name" value="HTH-TYPE TRANSCRIPTIONAL REGULATOR YJDC"/>
    <property type="match status" value="1"/>
</dbReference>
<reference evidence="6 7" key="1">
    <citation type="submission" date="2023-10" db="EMBL/GenBank/DDBJ databases">
        <title>Holzapfeliella saturejae sp. nov. isolated from Satureja montana flowers.</title>
        <authorList>
            <person name="Alcantara C."/>
            <person name="Zuniga M."/>
            <person name="Landete J.M."/>
            <person name="Monedero V."/>
        </authorList>
    </citation>
    <scope>NUCLEOTIDE SEQUENCE [LARGE SCALE GENOMIC DNA]</scope>
    <source>
        <strain evidence="6 7">He02</strain>
    </source>
</reference>
<evidence type="ECO:0000313" key="6">
    <source>
        <dbReference type="EMBL" id="MEJ6348938.1"/>
    </source>
</evidence>
<dbReference type="RefSeq" id="WP_339970442.1">
    <property type="nucleotide sequence ID" value="NZ_JAWMWG010000005.1"/>
</dbReference>
<protein>
    <submittedName>
        <fullName evidence="6">Helix-turn-helix domain-containing protein</fullName>
    </submittedName>
</protein>
<evidence type="ECO:0000259" key="5">
    <source>
        <dbReference type="PROSITE" id="PS50977"/>
    </source>
</evidence>
<dbReference type="InterPro" id="IPR001647">
    <property type="entry name" value="HTH_TetR"/>
</dbReference>
<evidence type="ECO:0000256" key="1">
    <source>
        <dbReference type="ARBA" id="ARBA00023015"/>
    </source>
</evidence>
<evidence type="ECO:0000256" key="3">
    <source>
        <dbReference type="ARBA" id="ARBA00023163"/>
    </source>
</evidence>
<keyword evidence="1" id="KW-0805">Transcription regulation</keyword>
<feature type="DNA-binding region" description="H-T-H motif" evidence="4">
    <location>
        <begin position="29"/>
        <end position="48"/>
    </location>
</feature>
<name>A0ABU8SHU7_9LACO</name>
<dbReference type="Pfam" id="PF00440">
    <property type="entry name" value="TetR_N"/>
    <property type="match status" value="1"/>
</dbReference>
<dbReference type="SUPFAM" id="SSF46689">
    <property type="entry name" value="Homeodomain-like"/>
    <property type="match status" value="1"/>
</dbReference>
<organism evidence="6 7">
    <name type="scientific">Holzapfeliella saturejae</name>
    <dbReference type="NCBI Taxonomy" id="3082953"/>
    <lineage>
        <taxon>Bacteria</taxon>
        <taxon>Bacillati</taxon>
        <taxon>Bacillota</taxon>
        <taxon>Bacilli</taxon>
        <taxon>Lactobacillales</taxon>
        <taxon>Lactobacillaceae</taxon>
        <taxon>Holzapfeliella</taxon>
    </lineage>
</organism>
<comment type="caution">
    <text evidence="6">The sequence shown here is derived from an EMBL/GenBank/DDBJ whole genome shotgun (WGS) entry which is preliminary data.</text>
</comment>